<feature type="domain" description="Mur ligase N-terminal catalytic" evidence="15">
    <location>
        <begin position="29"/>
        <end position="124"/>
    </location>
</feature>
<comment type="caution">
    <text evidence="18">The sequence shown here is derived from an EMBL/GenBank/DDBJ whole genome shotgun (WGS) entry which is preliminary data.</text>
</comment>
<dbReference type="GO" id="GO:0008360">
    <property type="term" value="P:regulation of cell shape"/>
    <property type="evidence" value="ECO:0007669"/>
    <property type="project" value="UniProtKB-KW"/>
</dbReference>
<dbReference type="Gene3D" id="3.40.50.720">
    <property type="entry name" value="NAD(P)-binding Rossmann-like Domain"/>
    <property type="match status" value="1"/>
</dbReference>
<keyword evidence="9 14" id="KW-0133">Cell shape</keyword>
<keyword evidence="11 14" id="KW-0131">Cell cycle</keyword>
<feature type="domain" description="Mur ligase C-terminal" evidence="16">
    <location>
        <begin position="386"/>
        <end position="518"/>
    </location>
</feature>
<dbReference type="GO" id="GO:0071555">
    <property type="term" value="P:cell wall organization"/>
    <property type="evidence" value="ECO:0007669"/>
    <property type="project" value="UniProtKB-KW"/>
</dbReference>
<dbReference type="Proteomes" id="UP000228976">
    <property type="component" value="Unassembled WGS sequence"/>
</dbReference>
<dbReference type="InterPro" id="IPR005758">
    <property type="entry name" value="UDP-N-AcMur_Ala_ligase_MurC"/>
</dbReference>
<evidence type="ECO:0000256" key="7">
    <source>
        <dbReference type="ARBA" id="ARBA00022741"/>
    </source>
</evidence>
<keyword evidence="12 14" id="KW-0961">Cell wall biogenesis/degradation</keyword>
<accession>A0A261FAM9</accession>
<dbReference type="Pfam" id="PF08245">
    <property type="entry name" value="Mur_ligase_M"/>
    <property type="match status" value="1"/>
</dbReference>
<evidence type="ECO:0000256" key="9">
    <source>
        <dbReference type="ARBA" id="ARBA00022960"/>
    </source>
</evidence>
<feature type="binding site" evidence="14">
    <location>
        <begin position="132"/>
        <end position="138"/>
    </location>
    <ligand>
        <name>ATP</name>
        <dbReference type="ChEBI" id="CHEBI:30616"/>
    </ligand>
</feature>
<comment type="catalytic activity">
    <reaction evidence="13 14">
        <text>UDP-N-acetyl-alpha-D-muramate + L-alanine + ATP = UDP-N-acetyl-alpha-D-muramoyl-L-alanine + ADP + phosphate + H(+)</text>
        <dbReference type="Rhea" id="RHEA:23372"/>
        <dbReference type="ChEBI" id="CHEBI:15378"/>
        <dbReference type="ChEBI" id="CHEBI:30616"/>
        <dbReference type="ChEBI" id="CHEBI:43474"/>
        <dbReference type="ChEBI" id="CHEBI:57972"/>
        <dbReference type="ChEBI" id="CHEBI:70757"/>
        <dbReference type="ChEBI" id="CHEBI:83898"/>
        <dbReference type="ChEBI" id="CHEBI:456216"/>
        <dbReference type="EC" id="6.3.2.8"/>
    </reaction>
</comment>
<organism evidence="18 19">
    <name type="scientific">Aeriscardovia aeriphila</name>
    <dbReference type="NCBI Taxonomy" id="218139"/>
    <lineage>
        <taxon>Bacteria</taxon>
        <taxon>Bacillati</taxon>
        <taxon>Actinomycetota</taxon>
        <taxon>Actinomycetes</taxon>
        <taxon>Bifidobacteriales</taxon>
        <taxon>Bifidobacteriaceae</taxon>
        <taxon>Aeriscardovia</taxon>
    </lineage>
</organism>
<evidence type="ECO:0000256" key="11">
    <source>
        <dbReference type="ARBA" id="ARBA00023306"/>
    </source>
</evidence>
<dbReference type="OrthoDB" id="9804126at2"/>
<reference evidence="18 19" key="1">
    <citation type="journal article" date="2017" name="BMC Genomics">
        <title>Comparative genomic and phylogenomic analyses of the Bifidobacteriaceae family.</title>
        <authorList>
            <person name="Lugli G.A."/>
            <person name="Milani C."/>
            <person name="Turroni F."/>
            <person name="Duranti S."/>
            <person name="Mancabelli L."/>
            <person name="Mangifesta M."/>
            <person name="Ferrario C."/>
            <person name="Modesto M."/>
            <person name="Mattarelli P."/>
            <person name="Jiri K."/>
            <person name="van Sinderen D."/>
            <person name="Ventura M."/>
        </authorList>
    </citation>
    <scope>NUCLEOTIDE SEQUENCE [LARGE SCALE GENOMIC DNA]</scope>
    <source>
        <strain evidence="18 19">LMG 21773</strain>
    </source>
</reference>
<evidence type="ECO:0000256" key="1">
    <source>
        <dbReference type="ARBA" id="ARBA00004496"/>
    </source>
</evidence>
<evidence type="ECO:0000256" key="3">
    <source>
        <dbReference type="ARBA" id="ARBA00012211"/>
    </source>
</evidence>
<dbReference type="PANTHER" id="PTHR43445">
    <property type="entry name" value="UDP-N-ACETYLMURAMATE--L-ALANINE LIGASE-RELATED"/>
    <property type="match status" value="1"/>
</dbReference>
<dbReference type="SUPFAM" id="SSF53623">
    <property type="entry name" value="MurD-like peptide ligases, catalytic domain"/>
    <property type="match status" value="1"/>
</dbReference>
<dbReference type="SUPFAM" id="SSF53244">
    <property type="entry name" value="MurD-like peptide ligases, peptide-binding domain"/>
    <property type="match status" value="1"/>
</dbReference>
<feature type="domain" description="Mur ligase central" evidence="17">
    <location>
        <begin position="130"/>
        <end position="364"/>
    </location>
</feature>
<dbReference type="InterPro" id="IPR004101">
    <property type="entry name" value="Mur_ligase_C"/>
</dbReference>
<sequence>MVDEVEARPLPADDSLAQVKSFADLGRVWFIGIGGSGMSVLAQMLHEAGVPVSGSDRIASHYTEHLESIGIPVTIGQKPENIHDVDTVVWSSAISADAPEMLEARRQGLLLAHRSDILALFLRTRNSIAVAGTHGKTTTSSMLATIFANAHAAGEVSATEDAAAAGEACAAGDAAFADPSFAIGGSVKTAHGTIPGGHVGTGSWMVAEADESDGSFEKYRPLIGVVTNAEGDHLDHYGTVAHYRSAFAAYIGHIQRVVVLCGDDEGAREVYNSLEPRIQQQVWVYSTDNLEKLGLPGLSEKNFVQIVTSQEMVADKPTEHGGVEETLTVRIPSSLVDGGAQVSIGLHVPGIHNARNATAALTAALLAGVSLPGVVHGLESFLGAARRFDFQGEVNGVSLYNDYGHHPTEVATFLQAARRRFPHSTLRVLFQPHTYSRTQTFTKELVDALDIADDVYLSHLFAARELASDYPGISTQTLIDEAKKRGIDAKFHYIDDMYEAGIAMAHASHPGDILSTVGGGDINLVNPTILDALHTLDR</sequence>
<dbReference type="EMBL" id="MWWU01000002">
    <property type="protein sequence ID" value="OZG56217.1"/>
    <property type="molecule type" value="Genomic_DNA"/>
</dbReference>
<keyword evidence="5 14" id="KW-0436">Ligase</keyword>
<keyword evidence="6 14" id="KW-0132">Cell division</keyword>
<evidence type="ECO:0000256" key="12">
    <source>
        <dbReference type="ARBA" id="ARBA00023316"/>
    </source>
</evidence>
<keyword evidence="4 14" id="KW-0963">Cytoplasm</keyword>
<evidence type="ECO:0000259" key="16">
    <source>
        <dbReference type="Pfam" id="PF02875"/>
    </source>
</evidence>
<dbReference type="HAMAP" id="MF_00046">
    <property type="entry name" value="MurC"/>
    <property type="match status" value="1"/>
</dbReference>
<comment type="similarity">
    <text evidence="14">Belongs to the MurCDEF family.</text>
</comment>
<dbReference type="SUPFAM" id="SSF51984">
    <property type="entry name" value="MurCD N-terminal domain"/>
    <property type="match status" value="1"/>
</dbReference>
<dbReference type="UniPathway" id="UPA00219"/>
<dbReference type="InterPro" id="IPR036565">
    <property type="entry name" value="Mur-like_cat_sf"/>
</dbReference>
<dbReference type="GO" id="GO:0009252">
    <property type="term" value="P:peptidoglycan biosynthetic process"/>
    <property type="evidence" value="ECO:0007669"/>
    <property type="project" value="UniProtKB-UniRule"/>
</dbReference>
<evidence type="ECO:0000256" key="14">
    <source>
        <dbReference type="HAMAP-Rule" id="MF_00046"/>
    </source>
</evidence>
<comment type="function">
    <text evidence="14">Cell wall formation.</text>
</comment>
<evidence type="ECO:0000256" key="8">
    <source>
        <dbReference type="ARBA" id="ARBA00022840"/>
    </source>
</evidence>
<keyword evidence="10 14" id="KW-0573">Peptidoglycan synthesis</keyword>
<evidence type="ECO:0000313" key="18">
    <source>
        <dbReference type="EMBL" id="OZG56217.1"/>
    </source>
</evidence>
<evidence type="ECO:0000256" key="6">
    <source>
        <dbReference type="ARBA" id="ARBA00022618"/>
    </source>
</evidence>
<evidence type="ECO:0000256" key="4">
    <source>
        <dbReference type="ARBA" id="ARBA00022490"/>
    </source>
</evidence>
<dbReference type="PANTHER" id="PTHR43445:SF3">
    <property type="entry name" value="UDP-N-ACETYLMURAMATE--L-ALANINE LIGASE"/>
    <property type="match status" value="1"/>
</dbReference>
<dbReference type="Pfam" id="PF02875">
    <property type="entry name" value="Mur_ligase_C"/>
    <property type="match status" value="1"/>
</dbReference>
<gene>
    <name evidence="14" type="primary">murC</name>
    <name evidence="18" type="ORF">AEAE_0705</name>
</gene>
<proteinExistence type="inferred from homology"/>
<comment type="pathway">
    <text evidence="2 14">Cell wall biogenesis; peptidoglycan biosynthesis.</text>
</comment>
<evidence type="ECO:0000259" key="15">
    <source>
        <dbReference type="Pfam" id="PF01225"/>
    </source>
</evidence>
<dbReference type="GO" id="GO:0005737">
    <property type="term" value="C:cytoplasm"/>
    <property type="evidence" value="ECO:0007669"/>
    <property type="project" value="UniProtKB-SubCell"/>
</dbReference>
<dbReference type="GO" id="GO:0008763">
    <property type="term" value="F:UDP-N-acetylmuramate-L-alanine ligase activity"/>
    <property type="evidence" value="ECO:0007669"/>
    <property type="project" value="UniProtKB-UniRule"/>
</dbReference>
<comment type="subcellular location">
    <subcellularLocation>
        <location evidence="1 14">Cytoplasm</location>
    </subcellularLocation>
</comment>
<keyword evidence="8 14" id="KW-0067">ATP-binding</keyword>
<keyword evidence="7 14" id="KW-0547">Nucleotide-binding</keyword>
<dbReference type="Pfam" id="PF01225">
    <property type="entry name" value="Mur_ligase"/>
    <property type="match status" value="1"/>
</dbReference>
<dbReference type="AlphaFoldDB" id="A0A261FAM9"/>
<dbReference type="InterPro" id="IPR000713">
    <property type="entry name" value="Mur_ligase_N"/>
</dbReference>
<dbReference type="Gene3D" id="3.40.1190.10">
    <property type="entry name" value="Mur-like, catalytic domain"/>
    <property type="match status" value="1"/>
</dbReference>
<dbReference type="InterPro" id="IPR036615">
    <property type="entry name" value="Mur_ligase_C_dom_sf"/>
</dbReference>
<dbReference type="EC" id="6.3.2.8" evidence="3 14"/>
<evidence type="ECO:0000256" key="13">
    <source>
        <dbReference type="ARBA" id="ARBA00047833"/>
    </source>
</evidence>
<dbReference type="InterPro" id="IPR050061">
    <property type="entry name" value="MurCDEF_pg_biosynth"/>
</dbReference>
<keyword evidence="19" id="KW-1185">Reference proteome</keyword>
<dbReference type="RefSeq" id="WP_094689769.1">
    <property type="nucleotide sequence ID" value="NZ_JACBYZ010000001.1"/>
</dbReference>
<evidence type="ECO:0000256" key="10">
    <source>
        <dbReference type="ARBA" id="ARBA00022984"/>
    </source>
</evidence>
<dbReference type="InterPro" id="IPR013221">
    <property type="entry name" value="Mur_ligase_cen"/>
</dbReference>
<name>A0A261FAM9_9BIFI</name>
<evidence type="ECO:0000256" key="5">
    <source>
        <dbReference type="ARBA" id="ARBA00022598"/>
    </source>
</evidence>
<protein>
    <recommendedName>
        <fullName evidence="3 14">UDP-N-acetylmuramate--L-alanine ligase</fullName>
        <ecNumber evidence="3 14">6.3.2.8</ecNumber>
    </recommendedName>
    <alternativeName>
        <fullName evidence="14">UDP-N-acetylmuramoyl-L-alanine synthetase</fullName>
    </alternativeName>
</protein>
<dbReference type="GO" id="GO:0051301">
    <property type="term" value="P:cell division"/>
    <property type="evidence" value="ECO:0007669"/>
    <property type="project" value="UniProtKB-KW"/>
</dbReference>
<dbReference type="GO" id="GO:0005524">
    <property type="term" value="F:ATP binding"/>
    <property type="evidence" value="ECO:0007669"/>
    <property type="project" value="UniProtKB-UniRule"/>
</dbReference>
<evidence type="ECO:0000256" key="2">
    <source>
        <dbReference type="ARBA" id="ARBA00004752"/>
    </source>
</evidence>
<evidence type="ECO:0000259" key="17">
    <source>
        <dbReference type="Pfam" id="PF08245"/>
    </source>
</evidence>
<evidence type="ECO:0000313" key="19">
    <source>
        <dbReference type="Proteomes" id="UP000228976"/>
    </source>
</evidence>
<dbReference type="Gene3D" id="3.90.190.20">
    <property type="entry name" value="Mur ligase, C-terminal domain"/>
    <property type="match status" value="1"/>
</dbReference>